<evidence type="ECO:0000256" key="4">
    <source>
        <dbReference type="ARBA" id="ARBA00022723"/>
    </source>
</evidence>
<feature type="domain" description="Peptidase C83" evidence="7">
    <location>
        <begin position="1"/>
        <end position="112"/>
    </location>
</feature>
<name>A0ABN9PQU4_9DINO</name>
<dbReference type="SUPFAM" id="SSF54791">
    <property type="entry name" value="Eukaryotic type KH-domain (KH-domain type I)"/>
    <property type="match status" value="1"/>
</dbReference>
<accession>A0ABN9PQU4</accession>
<keyword evidence="3" id="KW-0808">Transferase</keyword>
<keyword evidence="2" id="KW-0104">Cadmium</keyword>
<evidence type="ECO:0000256" key="6">
    <source>
        <dbReference type="SAM" id="MobiDB-lite"/>
    </source>
</evidence>
<gene>
    <name evidence="8" type="ORF">PCOR1329_LOCUS5163</name>
</gene>
<evidence type="ECO:0000313" key="8">
    <source>
        <dbReference type="EMBL" id="CAK0795501.1"/>
    </source>
</evidence>
<dbReference type="EMBL" id="CAUYUJ010001351">
    <property type="protein sequence ID" value="CAK0795501.1"/>
    <property type="molecule type" value="Genomic_DNA"/>
</dbReference>
<keyword evidence="4" id="KW-0479">Metal-binding</keyword>
<evidence type="ECO:0000313" key="9">
    <source>
        <dbReference type="Proteomes" id="UP001189429"/>
    </source>
</evidence>
<dbReference type="CDD" id="cd00105">
    <property type="entry name" value="KH-I"/>
    <property type="match status" value="1"/>
</dbReference>
<evidence type="ECO:0000256" key="1">
    <source>
        <dbReference type="ARBA" id="ARBA00012468"/>
    </source>
</evidence>
<dbReference type="InterPro" id="IPR004087">
    <property type="entry name" value="KH_dom"/>
</dbReference>
<feature type="region of interest" description="Disordered" evidence="6">
    <location>
        <begin position="103"/>
        <end position="130"/>
    </location>
</feature>
<dbReference type="Proteomes" id="UP001189429">
    <property type="component" value="Unassembled WGS sequence"/>
</dbReference>
<feature type="region of interest" description="Disordered" evidence="6">
    <location>
        <begin position="199"/>
        <end position="253"/>
    </location>
</feature>
<sequence length="428" mass="47419">MVRALGDGKVAVEERCSRDAEALAHALRRDLACAFEDGDEICLLVNYLRPGGGGHWSPLGGYAEDRVLILDTNSQRHPPHWVPCAALVDAMCCNNPRTGRPRGYLALQREEDRGDRDAPQGRADGPPSRVIHVDPNHLGMLIGRKGETIKNMSDSSGARVEVCKEDSGHQPRAVTITGSLEAIDRAQGQIDEVLMRARERDAQRQQGHRRRDHRDSRHKDFDREWDGKGCGKGRGKDFGDFGAPPPPMPHAPPPGHGPVPLPHYLDPCGRPIYHPPPMAQEPPVEFPVLLSRRQLEAPPEDGPADAAGAAAMDECKVVEATCLRGRELRWQAWPEISSFNEEWKVQPMRWGLRGELFVLLRRRGTAETRMCAAEVQLPLDRWPRLNEPSSGSDAAAPGGTATSRYRSFTFNEHLFIVSIDRDSGAFKV</sequence>
<dbReference type="InterPro" id="IPR038156">
    <property type="entry name" value="PCS_N_sf"/>
</dbReference>
<organism evidence="8 9">
    <name type="scientific">Prorocentrum cordatum</name>
    <dbReference type="NCBI Taxonomy" id="2364126"/>
    <lineage>
        <taxon>Eukaryota</taxon>
        <taxon>Sar</taxon>
        <taxon>Alveolata</taxon>
        <taxon>Dinophyceae</taxon>
        <taxon>Prorocentrales</taxon>
        <taxon>Prorocentraceae</taxon>
        <taxon>Prorocentrum</taxon>
    </lineage>
</organism>
<evidence type="ECO:0000259" key="7">
    <source>
        <dbReference type="PROSITE" id="PS51443"/>
    </source>
</evidence>
<dbReference type="Gene3D" id="3.90.70.30">
    <property type="entry name" value="Phytochelatin synthase, N-terminal domain"/>
    <property type="match status" value="1"/>
</dbReference>
<dbReference type="Gene3D" id="3.30.1370.10">
    <property type="entry name" value="K Homology domain, type 1"/>
    <property type="match status" value="1"/>
</dbReference>
<dbReference type="SMART" id="SM00322">
    <property type="entry name" value="KH"/>
    <property type="match status" value="1"/>
</dbReference>
<dbReference type="InterPro" id="IPR004088">
    <property type="entry name" value="KH_dom_type_1"/>
</dbReference>
<evidence type="ECO:0000256" key="2">
    <source>
        <dbReference type="ARBA" id="ARBA00022539"/>
    </source>
</evidence>
<evidence type="ECO:0000256" key="5">
    <source>
        <dbReference type="PROSITE-ProRule" id="PRU00117"/>
    </source>
</evidence>
<feature type="compositionally biased region" description="Basic and acidic residues" evidence="6">
    <location>
        <begin position="213"/>
        <end position="239"/>
    </location>
</feature>
<dbReference type="InterPro" id="IPR036612">
    <property type="entry name" value="KH_dom_type_1_sf"/>
</dbReference>
<feature type="non-terminal residue" evidence="8">
    <location>
        <position position="428"/>
    </location>
</feature>
<keyword evidence="5" id="KW-0694">RNA-binding</keyword>
<dbReference type="InterPro" id="IPR038765">
    <property type="entry name" value="Papain-like_cys_pep_sf"/>
</dbReference>
<dbReference type="InterPro" id="IPR040409">
    <property type="entry name" value="PCS-like"/>
</dbReference>
<feature type="compositionally biased region" description="Pro residues" evidence="6">
    <location>
        <begin position="243"/>
        <end position="253"/>
    </location>
</feature>
<dbReference type="PANTHER" id="PTHR33447">
    <property type="entry name" value="GLUTATHIONE GAMMA-GLUTAMYLCYSTEINYLTRANSFERASE"/>
    <property type="match status" value="1"/>
</dbReference>
<evidence type="ECO:0000256" key="3">
    <source>
        <dbReference type="ARBA" id="ARBA00022679"/>
    </source>
</evidence>
<feature type="compositionally biased region" description="Basic and acidic residues" evidence="6">
    <location>
        <begin position="108"/>
        <end position="119"/>
    </location>
</feature>
<dbReference type="InterPro" id="IPR007719">
    <property type="entry name" value="PCS_N"/>
</dbReference>
<dbReference type="SUPFAM" id="SSF54001">
    <property type="entry name" value="Cysteine proteinases"/>
    <property type="match status" value="1"/>
</dbReference>
<reference evidence="8" key="1">
    <citation type="submission" date="2023-10" db="EMBL/GenBank/DDBJ databases">
        <authorList>
            <person name="Chen Y."/>
            <person name="Shah S."/>
            <person name="Dougan E. K."/>
            <person name="Thang M."/>
            <person name="Chan C."/>
        </authorList>
    </citation>
    <scope>NUCLEOTIDE SEQUENCE [LARGE SCALE GENOMIC DNA]</scope>
</reference>
<dbReference type="Pfam" id="PF00013">
    <property type="entry name" value="KH_1"/>
    <property type="match status" value="1"/>
</dbReference>
<keyword evidence="9" id="KW-1185">Reference proteome</keyword>
<comment type="caution">
    <text evidence="8">The sequence shown here is derived from an EMBL/GenBank/DDBJ whole genome shotgun (WGS) entry which is preliminary data.</text>
</comment>
<dbReference type="Pfam" id="PF05023">
    <property type="entry name" value="Phytochelatin"/>
    <property type="match status" value="1"/>
</dbReference>
<dbReference type="EC" id="2.3.2.15" evidence="1"/>
<dbReference type="PROSITE" id="PS51443">
    <property type="entry name" value="PCS"/>
    <property type="match status" value="1"/>
</dbReference>
<proteinExistence type="predicted"/>
<protein>
    <recommendedName>
        <fullName evidence="1">glutathione gamma-glutamylcysteinyltransferase</fullName>
        <ecNumber evidence="1">2.3.2.15</ecNumber>
    </recommendedName>
</protein>
<dbReference type="PROSITE" id="PS50084">
    <property type="entry name" value="KH_TYPE_1"/>
    <property type="match status" value="1"/>
</dbReference>